<keyword evidence="3" id="KW-1185">Reference proteome</keyword>
<comment type="caution">
    <text evidence="2">The sequence shown here is derived from an EMBL/GenBank/DDBJ whole genome shotgun (WGS) entry which is preliminary data.</text>
</comment>
<dbReference type="AlphaFoldDB" id="A0A8J2FTN3"/>
<accession>A0A8J2FTN3</accession>
<organism evidence="2 3">
    <name type="scientific">Candidatus Methylacidithermus pantelleriae</name>
    <dbReference type="NCBI Taxonomy" id="2744239"/>
    <lineage>
        <taxon>Bacteria</taxon>
        <taxon>Pseudomonadati</taxon>
        <taxon>Verrucomicrobiota</taxon>
        <taxon>Methylacidiphilae</taxon>
        <taxon>Methylacidiphilales</taxon>
        <taxon>Methylacidiphilaceae</taxon>
        <taxon>Candidatus Methylacidithermus</taxon>
    </lineage>
</organism>
<feature type="transmembrane region" description="Helical" evidence="1">
    <location>
        <begin position="202"/>
        <end position="221"/>
    </location>
</feature>
<gene>
    <name evidence="2" type="primary">pmoB</name>
    <name evidence="2" type="ORF">MPNT_60059</name>
</gene>
<dbReference type="InterPro" id="IPR006833">
    <property type="entry name" value="NH3_CH4_mOase_B"/>
</dbReference>
<dbReference type="Pfam" id="PF04744">
    <property type="entry name" value="Monooxygenase_B"/>
    <property type="match status" value="1"/>
</dbReference>
<protein>
    <submittedName>
        <fullName evidence="2">Particulate methane monooxygenase subunit B (Alpha subunit)</fullName>
        <ecNumber evidence="2">1.14.18.3</ecNumber>
    </submittedName>
</protein>
<dbReference type="Gene3D" id="2.60.120.570">
    <property type="entry name" value="Particulate methane monooxygenase, b subunit. Chain: A, domain 1"/>
    <property type="match status" value="1"/>
</dbReference>
<reference evidence="2" key="1">
    <citation type="submission" date="2021-02" db="EMBL/GenBank/DDBJ databases">
        <authorList>
            <person name="Cremers G."/>
            <person name="Picone N."/>
        </authorList>
    </citation>
    <scope>NUCLEOTIDE SEQUENCE</scope>
    <source>
        <strain evidence="2">PQ17</strain>
    </source>
</reference>
<dbReference type="Proteomes" id="UP000663859">
    <property type="component" value="Unassembled WGS sequence"/>
</dbReference>
<evidence type="ECO:0000313" key="2">
    <source>
        <dbReference type="EMBL" id="CAF0703657.1"/>
    </source>
</evidence>
<sequence length="429" mass="47458">MKQSNRARAFALWGVLALGLGLGASSPRAWAHGERSQEAFLRMRTMVFYDTKFWSDRWAKEGTGAPLKIGDELVITGKLQILPIWPREITFGGIANLNVAAPGPTFIRTGTWVNGESVFNAFVCEIGALYEYKQVLRARRGADWAYHIHPMFNIEVAGPTVGPGCFVKVDGPGGRPYEAPPNLVKTLTGETIDLETYGVARMLGWTTLMFLIGIVWLAIWCSRPIMPRQALIAEGRAEELITPGDRQLAGAFIIGLAVLCFGAAALTNQQYPIRIPLQSGRFKIPSLPLPPPEVDVKITKATYEVPRRKLTMDMDVTNKGNSPAVLREFTTANVRFLNPAFEKKPANDNSPEFPGVYGGDLVVEPNDPIKPGETKTLHVVMESPVWETERLTMYTETTNRLGGLLFFTNEEGTRTIIAVADQMLLPIWQ</sequence>
<dbReference type="InterPro" id="IPR023301">
    <property type="entry name" value="NH3_CH4_mOase_suB_N"/>
</dbReference>
<name>A0A8J2FTN3_9BACT</name>
<keyword evidence="1" id="KW-0472">Membrane</keyword>
<dbReference type="EC" id="1.14.18.3" evidence="2"/>
<keyword evidence="1" id="KW-0812">Transmembrane</keyword>
<dbReference type="InterPro" id="IPR023141">
    <property type="entry name" value="NH3_CH4_mOase_suB_hlx_hairpin"/>
</dbReference>
<evidence type="ECO:0000313" key="3">
    <source>
        <dbReference type="Proteomes" id="UP000663859"/>
    </source>
</evidence>
<dbReference type="Gene3D" id="1.10.287.710">
    <property type="entry name" value="Helix hairpin bin"/>
    <property type="match status" value="1"/>
</dbReference>
<dbReference type="InterPro" id="IPR023303">
    <property type="entry name" value="NH3_CH4_mOase_suB_C"/>
</dbReference>
<proteinExistence type="predicted"/>
<dbReference type="Gene3D" id="2.60.40.1580">
    <property type="entry name" value="Particulate methane monooxygenase, b subunit. Chain: A, domain 3"/>
    <property type="match status" value="1"/>
</dbReference>
<keyword evidence="2" id="KW-0503">Monooxygenase</keyword>
<dbReference type="NCBIfam" id="NF041640">
    <property type="entry name" value="AmoB_BACT"/>
    <property type="match status" value="1"/>
</dbReference>
<keyword evidence="2" id="KW-0560">Oxidoreductase</keyword>
<dbReference type="RefSeq" id="WP_174582425.1">
    <property type="nucleotide sequence ID" value="NZ_CAJNOB010000056.1"/>
</dbReference>
<dbReference type="EMBL" id="CAJNOB010000056">
    <property type="protein sequence ID" value="CAF0703657.1"/>
    <property type="molecule type" value="Genomic_DNA"/>
</dbReference>
<dbReference type="GO" id="GO:0004497">
    <property type="term" value="F:monooxygenase activity"/>
    <property type="evidence" value="ECO:0007669"/>
    <property type="project" value="UniProtKB-KW"/>
</dbReference>
<keyword evidence="1" id="KW-1133">Transmembrane helix</keyword>
<evidence type="ECO:0000256" key="1">
    <source>
        <dbReference type="SAM" id="Phobius"/>
    </source>
</evidence>
<feature type="transmembrane region" description="Helical" evidence="1">
    <location>
        <begin position="248"/>
        <end position="266"/>
    </location>
</feature>